<accession>A0A1Q9DCI1</accession>
<feature type="region of interest" description="Disordered" evidence="3">
    <location>
        <begin position="371"/>
        <end position="391"/>
    </location>
</feature>
<feature type="transmembrane region" description="Helical" evidence="4">
    <location>
        <begin position="423"/>
        <end position="443"/>
    </location>
</feature>
<feature type="compositionally biased region" description="Basic and acidic residues" evidence="3">
    <location>
        <begin position="224"/>
        <end position="236"/>
    </location>
</feature>
<feature type="compositionally biased region" description="Basic and acidic residues" evidence="3">
    <location>
        <begin position="55"/>
        <end position="77"/>
    </location>
</feature>
<dbReference type="SUPFAM" id="SSF53098">
    <property type="entry name" value="Ribonuclease H-like"/>
    <property type="match status" value="1"/>
</dbReference>
<evidence type="ECO:0000313" key="8">
    <source>
        <dbReference type="Proteomes" id="UP000186817"/>
    </source>
</evidence>
<comment type="caution">
    <text evidence="7">The sequence shown here is derived from an EMBL/GenBank/DDBJ whole genome shotgun (WGS) entry which is preliminary data.</text>
</comment>
<proteinExistence type="predicted"/>
<feature type="region of interest" description="Disordered" evidence="3">
    <location>
        <begin position="1691"/>
        <end position="1713"/>
    </location>
</feature>
<dbReference type="InterPro" id="IPR036397">
    <property type="entry name" value="RNaseH_sf"/>
</dbReference>
<feature type="region of interest" description="Disordered" evidence="3">
    <location>
        <begin position="1"/>
        <end position="79"/>
    </location>
</feature>
<dbReference type="PROSITE" id="PS50879">
    <property type="entry name" value="RNASE_H_1"/>
    <property type="match status" value="1"/>
</dbReference>
<dbReference type="SUPFAM" id="SSF56219">
    <property type="entry name" value="DNase I-like"/>
    <property type="match status" value="1"/>
</dbReference>
<dbReference type="Gene3D" id="3.30.420.10">
    <property type="entry name" value="Ribonuclease H-like superfamily/Ribonuclease H"/>
    <property type="match status" value="1"/>
</dbReference>
<feature type="region of interest" description="Disordered" evidence="3">
    <location>
        <begin position="167"/>
        <end position="194"/>
    </location>
</feature>
<evidence type="ECO:0000256" key="2">
    <source>
        <dbReference type="SAM" id="Coils"/>
    </source>
</evidence>
<feature type="domain" description="C2H2-type" evidence="5">
    <location>
        <begin position="2375"/>
        <end position="2403"/>
    </location>
</feature>
<feature type="compositionally biased region" description="Low complexity" evidence="3">
    <location>
        <begin position="26"/>
        <end position="35"/>
    </location>
</feature>
<dbReference type="InterPro" id="IPR002156">
    <property type="entry name" value="RNaseH_domain"/>
</dbReference>
<organism evidence="7 8">
    <name type="scientific">Symbiodinium microadriaticum</name>
    <name type="common">Dinoflagellate</name>
    <name type="synonym">Zooxanthella microadriatica</name>
    <dbReference type="NCBI Taxonomy" id="2951"/>
    <lineage>
        <taxon>Eukaryota</taxon>
        <taxon>Sar</taxon>
        <taxon>Alveolata</taxon>
        <taxon>Dinophyceae</taxon>
        <taxon>Suessiales</taxon>
        <taxon>Symbiodiniaceae</taxon>
        <taxon>Symbiodinium</taxon>
    </lineage>
</organism>
<feature type="coiled-coil region" evidence="2">
    <location>
        <begin position="87"/>
        <end position="114"/>
    </location>
</feature>
<dbReference type="PANTHER" id="PTHR19446">
    <property type="entry name" value="REVERSE TRANSCRIPTASES"/>
    <property type="match status" value="1"/>
</dbReference>
<evidence type="ECO:0000313" key="7">
    <source>
        <dbReference type="EMBL" id="OLP92923.1"/>
    </source>
</evidence>
<keyword evidence="4" id="KW-1133">Transmembrane helix</keyword>
<feature type="transmembrane region" description="Helical" evidence="4">
    <location>
        <begin position="463"/>
        <end position="485"/>
    </location>
</feature>
<keyword evidence="4" id="KW-0472">Membrane</keyword>
<evidence type="ECO:0000256" key="3">
    <source>
        <dbReference type="SAM" id="MobiDB-lite"/>
    </source>
</evidence>
<sequence>MGRGRDWGKWNNVSGYGEWRGQQQPAWHGKAAGKQGKWGKDKSENLFPTLEMMDATERAERSAGSKGYDVDHLEDSAPKTGQYVSGVQRLLNGVRKAEAKTRKLEEAQNTLEKKWARFKESLKESFVAERTKYYEKKEKIKNEAIEAQQLKDAALLDLQMAFSKVENTKTEADQQEDEDALKELEDLLAPEPSRQKGLTAILAGAVKDGSILDEKARAHLRGLIADHRTKSREARTPSRRRSRRAERTPSGSPKPAPTRRAKDEEHPPYAADEGSGPYQASPSANGKVPKVEPVRSRSHTRPGMRTPIKLQGRGKPRERTGSVALGDKLDSKRAECLGSALDLLEETDEDELMTGLGEPKEKVHEIVEGNQSGMPPGLEPVAPTDPEPPEGSPWPGELLFAYDNMLDEVWNKTKEIAEFCGSMAPATAVTFLLLFLMATVYIAMAAAMESRPFAIGRKRRAPLPVWCCMVLALKNLAVVSAVPALDDAVRPSTVAEPPQQTRPPRPSDLELWSAGQLTLREQLLQAEARHISGMPLEHLSERYEPINYHEPAEPNEEWIENEIDPDAARAEHLSFLVLAPYFEPEILDLAVAMPISLDRMFEVIKDTVRDMPTWLSHAVAVEPQLHEDFGTVLLVPGWVPLSGRWAVVLDGDQVGRGVFACYVQEPVSRRAVLEQLQLDQYAEVDIFAYGSLAPMGLEETVPPKQGGLIRILPRGAVVEWATDLENRLSSATGWNPDTEPPTSRSGRYLALQSEDNQAIVQATANIATDPLLAAADALGLARGTVWLRAPTHRIERLCERGRRVRSTVAVVNAEAFPIRSTTIVFLDLRGVALWPQWVALPRPIFDAAAYVEGLQVEYQRGWSLVVYGGIRRPDGRLNVDDGERLTVTLRLDEDISATEESESGGEDSDTDSSHDGEEDHTRPMDVEPAVERPTPSTTRRPSRSRSPRGEGTGDTHISLAASLPPATFNLDTNSVQLPHTNQDIHLLRRPWSKDWMKADFQDVDMHPAAKDALDKAKAIPDLLGQASETTAEVVLYTDGSAEQLHQRSGYSVIILLRIGAAFAVMGALGGQLKGSSATLWHDLEPMALHAEQVALATALLWILQAQAVLPAFHCNVFYDCLAAGHAADGTWTALNDIGQRTHNIELLIRATPGLCVDFHHVKGHSGDPWNECADCVAKAVAAGHLTIAEPPEEVTRYFLTGHLEWMATEVLAMTTGNLPATNGWMIWKDVPFEPSQLQPSDLVPIQAAKVREGMEGHRLQVRAASVNIQGMGGNYQFVEAQLHELGMNIACIQETKGRAGTVHGRHYLRFATESEKYWGTAIWIHRQLGLLAQNGKGLPIVEDEVTTLHESPRLLAISIKKETVKIVVVSGHCPHADRDDRPVFFAALRQILSRAKYATLLILGIDLNGRLPTNFEPATGDLAYDEPDQCGREMANLMNDTGLWAPSTFCALHRGSSATYCHPSGKQSRIDYVMVGGRAKIEEAISKVNQEFDNGSPNDDHKLVEVELRGHLDGTAQTTSLWRPRYDVAKLYDQEGRRAFKEALGGYVQPPWATGPDEHCKHLQAFLNDTLASLFPMPRCDRASYIPQPVWPLRDKKMMLKQKTRYRLATYHELLRRAWQRWKSPECPAAPEIFPKPILMHQLVASAIKIATYKIKSMIAKAKDDFMDNLISSGPQNVSAILHRAKKAGIGGRKSRPINRPLPSLLDPSNGQVTETRQDRDRVWLEYFGQQEYGSITTVKDFLKDQSVYQGDIDEPWTADLLPSLLDIENALRQVPKGKTAGLDGIPSDAMRVCPSQLAPLLQPLFIKSLVGGRQPSQWRGGFLYECYKGTGTQDRVEHFRSLYISSFAGKVLHKTMRNKVQDNVESLLHPMHYGSRKGAPVLFPALYVATHLKRCRQLGLNAAVLFVDCRAAYYRLARELATGKLTSDLEVLQLFARFGLDGEDVADLMNLITSGGMLKEAEIPGPIRRAACDFHLGTWFITRHSQGDLLCQSQAGSRPGGPWADTLFAFIYARVLYRVHENLVGEDLLFQLHWNPGAGIFQDDQTLETMDAWDTTWADDTALPLQADRAEDLLRKTKRACAIMVTVLRSHGLDPNLKRHKTSVLLRLHGRGSKKARQAFFADGKPELKMEDIQEAIPIVDTYKHLGGMLDMGVTFAAEARYRRSLAVGAFDTARQLLLQNPQLEVVTRGKLFESIVSPTFFNLALWLPEGKQWQQLSDGYSRQVRRLLGREVKGNDFFHIPTPWAHIATGCVPLEMLAFRARISLLTSMVMAAPPTLWAMLQEEGQWMKQLQADLVRLVGKTTDTWPEVSEASWPQWWHLLKTSAPRVRRAVAHRIRDDFDLYKEEEATNLCLWALQKDQAKQSTPQQVELSWCCRMCQKNFGKRAALSVHFFAVHRRTAAYRAWVDGTLCKACNTEFWSRARLEDHLRASGKCVETLRGQGPPGGKVHPGYGSRHRHKEAKENFTPAPPRQLGNHEAPLLQATDNEWEQKLHRELSAEILSIEDHDSGEAIRSRIDATIRNFPLYQEEIDKVAKKLQDEVELVHGDQDLQQWVPVQFDEIKSSLEAAKRPPPVAVEQARPPKMPTYGEFRRQIDDFNWPEASVERNGHGTPDKVFVLDDDWEAAWCRHRKALSVAAVTEDLRMLLPPVLHKVYTRMTALLRA</sequence>
<dbReference type="GO" id="GO:0004523">
    <property type="term" value="F:RNA-DNA hybrid ribonuclease activity"/>
    <property type="evidence" value="ECO:0007669"/>
    <property type="project" value="InterPro"/>
</dbReference>
<dbReference type="InterPro" id="IPR036691">
    <property type="entry name" value="Endo/exonu/phosph_ase_sf"/>
</dbReference>
<dbReference type="GO" id="GO:0003676">
    <property type="term" value="F:nucleic acid binding"/>
    <property type="evidence" value="ECO:0007669"/>
    <property type="project" value="InterPro"/>
</dbReference>
<keyword evidence="1" id="KW-0862">Zinc</keyword>
<dbReference type="Gene3D" id="3.60.10.10">
    <property type="entry name" value="Endonuclease/exonuclease/phosphatase"/>
    <property type="match status" value="1"/>
</dbReference>
<dbReference type="PROSITE" id="PS50157">
    <property type="entry name" value="ZINC_FINGER_C2H2_2"/>
    <property type="match status" value="1"/>
</dbReference>
<feature type="region of interest" description="Disordered" evidence="3">
    <location>
        <begin position="890"/>
        <end position="958"/>
    </location>
</feature>
<keyword evidence="1" id="KW-0479">Metal-binding</keyword>
<evidence type="ECO:0000259" key="6">
    <source>
        <dbReference type="PROSITE" id="PS50879"/>
    </source>
</evidence>
<dbReference type="EMBL" id="LSRX01000601">
    <property type="protein sequence ID" value="OLP92923.1"/>
    <property type="molecule type" value="Genomic_DNA"/>
</dbReference>
<dbReference type="GO" id="GO:0008270">
    <property type="term" value="F:zinc ion binding"/>
    <property type="evidence" value="ECO:0007669"/>
    <property type="project" value="UniProtKB-KW"/>
</dbReference>
<reference evidence="7 8" key="1">
    <citation type="submission" date="2016-02" db="EMBL/GenBank/DDBJ databases">
        <title>Genome analysis of coral dinoflagellate symbionts highlights evolutionary adaptations to a symbiotic lifestyle.</title>
        <authorList>
            <person name="Aranda M."/>
            <person name="Li Y."/>
            <person name="Liew Y.J."/>
            <person name="Baumgarten S."/>
            <person name="Simakov O."/>
            <person name="Wilson M."/>
            <person name="Piel J."/>
            <person name="Ashoor H."/>
            <person name="Bougouffa S."/>
            <person name="Bajic V.B."/>
            <person name="Ryu T."/>
            <person name="Ravasi T."/>
            <person name="Bayer T."/>
            <person name="Micklem G."/>
            <person name="Kim H."/>
            <person name="Bhak J."/>
            <person name="Lajeunesse T.C."/>
            <person name="Voolstra C.R."/>
        </authorList>
    </citation>
    <scope>NUCLEOTIDE SEQUENCE [LARGE SCALE GENOMIC DNA]</scope>
    <source>
        <strain evidence="7 8">CCMP2467</strain>
    </source>
</reference>
<feature type="compositionally biased region" description="Basic and acidic residues" evidence="3">
    <location>
        <begin position="911"/>
        <end position="925"/>
    </location>
</feature>
<keyword evidence="1" id="KW-0863">Zinc-finger</keyword>
<keyword evidence="2" id="KW-0175">Coiled coil</keyword>
<dbReference type="InterPro" id="IPR013087">
    <property type="entry name" value="Znf_C2H2_type"/>
</dbReference>
<feature type="region of interest" description="Disordered" evidence="3">
    <location>
        <begin position="222"/>
        <end position="324"/>
    </location>
</feature>
<evidence type="ECO:0000259" key="5">
    <source>
        <dbReference type="PROSITE" id="PS50157"/>
    </source>
</evidence>
<dbReference type="PROSITE" id="PS00028">
    <property type="entry name" value="ZINC_FINGER_C2H2_1"/>
    <property type="match status" value="1"/>
</dbReference>
<evidence type="ECO:0000256" key="1">
    <source>
        <dbReference type="PROSITE-ProRule" id="PRU00042"/>
    </source>
</evidence>
<dbReference type="Proteomes" id="UP000186817">
    <property type="component" value="Unassembled WGS sequence"/>
</dbReference>
<dbReference type="InterPro" id="IPR012337">
    <property type="entry name" value="RNaseH-like_sf"/>
</dbReference>
<dbReference type="Gene3D" id="3.30.160.60">
    <property type="entry name" value="Classic Zinc Finger"/>
    <property type="match status" value="1"/>
</dbReference>
<feature type="domain" description="RNase H type-1" evidence="6">
    <location>
        <begin position="1029"/>
        <end position="1182"/>
    </location>
</feature>
<keyword evidence="8" id="KW-1185">Reference proteome</keyword>
<dbReference type="OrthoDB" id="1738954at2759"/>
<gene>
    <name evidence="7" type="primary">Pol</name>
    <name evidence="7" type="ORF">AK812_SmicGene25215</name>
</gene>
<keyword evidence="4" id="KW-0812">Transmembrane</keyword>
<feature type="compositionally biased region" description="Acidic residues" evidence="3">
    <location>
        <begin position="894"/>
        <end position="910"/>
    </location>
</feature>
<evidence type="ECO:0000256" key="4">
    <source>
        <dbReference type="SAM" id="Phobius"/>
    </source>
</evidence>
<protein>
    <submittedName>
        <fullName evidence="7">LINE-1 retrotransposable element ORF2 protein</fullName>
    </submittedName>
</protein>
<name>A0A1Q9DCI1_SYMMI</name>